<dbReference type="GO" id="GO:0042026">
    <property type="term" value="P:protein refolding"/>
    <property type="evidence" value="ECO:0007669"/>
    <property type="project" value="TreeGrafter"/>
</dbReference>
<dbReference type="PROSITE" id="PS00636">
    <property type="entry name" value="DNAJ_1"/>
    <property type="match status" value="1"/>
</dbReference>
<feature type="domain" description="J" evidence="6">
    <location>
        <begin position="4"/>
        <end position="68"/>
    </location>
</feature>
<proteinExistence type="predicted"/>
<dbReference type="Gene3D" id="2.60.260.20">
    <property type="entry name" value="Urease metallochaperone UreE, N-terminal domain"/>
    <property type="match status" value="2"/>
</dbReference>
<dbReference type="SUPFAM" id="SSF46565">
    <property type="entry name" value="Chaperone J-domain"/>
    <property type="match status" value="1"/>
</dbReference>
<dbReference type="PANTHER" id="PTHR43096">
    <property type="entry name" value="DNAJ HOMOLOG 1, MITOCHONDRIAL-RELATED"/>
    <property type="match status" value="1"/>
</dbReference>
<keyword evidence="4" id="KW-0862">Zinc</keyword>
<dbReference type="Proteomes" id="UP000176850">
    <property type="component" value="Unassembled WGS sequence"/>
</dbReference>
<dbReference type="InterPro" id="IPR008971">
    <property type="entry name" value="HSP40/DnaJ_pept-bd"/>
</dbReference>
<reference evidence="7 8" key="1">
    <citation type="journal article" date="2016" name="Nat. Commun.">
        <title>Thousands of microbial genomes shed light on interconnected biogeochemical processes in an aquifer system.</title>
        <authorList>
            <person name="Anantharaman K."/>
            <person name="Brown C.T."/>
            <person name="Hug L.A."/>
            <person name="Sharon I."/>
            <person name="Castelle C.J."/>
            <person name="Probst A.J."/>
            <person name="Thomas B.C."/>
            <person name="Singh A."/>
            <person name="Wilkins M.J."/>
            <person name="Karaoz U."/>
            <person name="Brodie E.L."/>
            <person name="Williams K.H."/>
            <person name="Hubbard S.S."/>
            <person name="Banfield J.F."/>
        </authorList>
    </citation>
    <scope>NUCLEOTIDE SEQUENCE [LARGE SCALE GENOMIC DNA]</scope>
</reference>
<dbReference type="Pfam" id="PF00226">
    <property type="entry name" value="DnaJ"/>
    <property type="match status" value="1"/>
</dbReference>
<dbReference type="PANTHER" id="PTHR43096:SF52">
    <property type="entry name" value="DNAJ HOMOLOG 1, MITOCHONDRIAL-RELATED"/>
    <property type="match status" value="1"/>
</dbReference>
<comment type="caution">
    <text evidence="7">The sequence shown here is derived from an EMBL/GenBank/DDBJ whole genome shotgun (WGS) entry which is preliminary data.</text>
</comment>
<dbReference type="PROSITE" id="PS50076">
    <property type="entry name" value="DNAJ_2"/>
    <property type="match status" value="1"/>
</dbReference>
<evidence type="ECO:0000256" key="2">
    <source>
        <dbReference type="ARBA" id="ARBA00022737"/>
    </source>
</evidence>
<dbReference type="GO" id="GO:0051082">
    <property type="term" value="F:unfolded protein binding"/>
    <property type="evidence" value="ECO:0007669"/>
    <property type="project" value="InterPro"/>
</dbReference>
<protein>
    <recommendedName>
        <fullName evidence="6">J domain-containing protein</fullName>
    </recommendedName>
</protein>
<dbReference type="InterPro" id="IPR018253">
    <property type="entry name" value="DnaJ_domain_CS"/>
</dbReference>
<dbReference type="InterPro" id="IPR036869">
    <property type="entry name" value="J_dom_sf"/>
</dbReference>
<accession>A0A1F7GLB3</accession>
<sequence>MASNYYEVLGVSKSASAAEIKSAYRKLALKWHPDRNKDAGAEAKFKEINQAYEVLSDTSKKQTYDQVGHTNFTDRGGNNASGGAYGNPFTYTYTTSSSGNPFEGVDGFSDPFEIFEQFFGFGNSRGNRRPHQVYQLTISFDEAVTGIEKTVQIEGQTKTIKIPAGIDSGNRIRFSDFDVMINVAKSDIFKRERQDIYVEFPLSITTAVLGGVVTVPSLDGGGVQIKVKPGTQPNSALRLAGKGLPYPNSKRRGDEYVIFKVKIPEKVTGRQKQILEELDA</sequence>
<keyword evidence="1" id="KW-0479">Metal-binding</keyword>
<keyword evidence="2" id="KW-0677">Repeat</keyword>
<dbReference type="Gene3D" id="1.10.287.110">
    <property type="entry name" value="DnaJ domain"/>
    <property type="match status" value="1"/>
</dbReference>
<evidence type="ECO:0000259" key="6">
    <source>
        <dbReference type="PROSITE" id="PS50076"/>
    </source>
</evidence>
<evidence type="ECO:0000256" key="1">
    <source>
        <dbReference type="ARBA" id="ARBA00022723"/>
    </source>
</evidence>
<evidence type="ECO:0000256" key="4">
    <source>
        <dbReference type="ARBA" id="ARBA00022833"/>
    </source>
</evidence>
<name>A0A1F7GLB3_9BACT</name>
<dbReference type="EMBL" id="MFZH01000006">
    <property type="protein sequence ID" value="OGK19748.1"/>
    <property type="molecule type" value="Genomic_DNA"/>
</dbReference>
<dbReference type="SUPFAM" id="SSF49493">
    <property type="entry name" value="HSP40/DnaJ peptide-binding domain"/>
    <property type="match status" value="2"/>
</dbReference>
<evidence type="ECO:0000313" key="8">
    <source>
        <dbReference type="Proteomes" id="UP000176850"/>
    </source>
</evidence>
<keyword evidence="3" id="KW-0863">Zinc-finger</keyword>
<dbReference type="GO" id="GO:0005737">
    <property type="term" value="C:cytoplasm"/>
    <property type="evidence" value="ECO:0007669"/>
    <property type="project" value="TreeGrafter"/>
</dbReference>
<dbReference type="InterPro" id="IPR001623">
    <property type="entry name" value="DnaJ_domain"/>
</dbReference>
<dbReference type="SMART" id="SM00271">
    <property type="entry name" value="DnaJ"/>
    <property type="match status" value="1"/>
</dbReference>
<dbReference type="Pfam" id="PF01556">
    <property type="entry name" value="DnaJ_C"/>
    <property type="match status" value="1"/>
</dbReference>
<dbReference type="InterPro" id="IPR002939">
    <property type="entry name" value="DnaJ_C"/>
</dbReference>
<evidence type="ECO:0000256" key="3">
    <source>
        <dbReference type="ARBA" id="ARBA00022771"/>
    </source>
</evidence>
<dbReference type="AlphaFoldDB" id="A0A1F7GLB3"/>
<dbReference type="GO" id="GO:0008270">
    <property type="term" value="F:zinc ion binding"/>
    <property type="evidence" value="ECO:0007669"/>
    <property type="project" value="UniProtKB-KW"/>
</dbReference>
<dbReference type="PRINTS" id="PR00625">
    <property type="entry name" value="JDOMAIN"/>
</dbReference>
<dbReference type="CDD" id="cd06257">
    <property type="entry name" value="DnaJ"/>
    <property type="match status" value="1"/>
</dbReference>
<gene>
    <name evidence="7" type="ORF">A2799_01055</name>
</gene>
<dbReference type="CDD" id="cd10747">
    <property type="entry name" value="DnaJ_C"/>
    <property type="match status" value="1"/>
</dbReference>
<organism evidence="7 8">
    <name type="scientific">Candidatus Roizmanbacteria bacterium RIFCSPHIGHO2_01_FULL_39_24</name>
    <dbReference type="NCBI Taxonomy" id="1802032"/>
    <lineage>
        <taxon>Bacteria</taxon>
        <taxon>Candidatus Roizmaniibacteriota</taxon>
    </lineage>
</organism>
<keyword evidence="5" id="KW-0143">Chaperone</keyword>
<evidence type="ECO:0000256" key="5">
    <source>
        <dbReference type="ARBA" id="ARBA00023186"/>
    </source>
</evidence>
<evidence type="ECO:0000313" key="7">
    <source>
        <dbReference type="EMBL" id="OGK19748.1"/>
    </source>
</evidence>
<dbReference type="FunFam" id="2.60.260.20:FF:000005">
    <property type="entry name" value="Chaperone protein dnaJ 1, mitochondrial"/>
    <property type="match status" value="1"/>
</dbReference>